<comment type="similarity">
    <text evidence="2">Belongs to the histone deacetylase family. HD type 2 subfamily.</text>
</comment>
<dbReference type="InParanoid" id="B3RQL7"/>
<evidence type="ECO:0000256" key="5">
    <source>
        <dbReference type="ARBA" id="ARBA00022801"/>
    </source>
</evidence>
<evidence type="ECO:0000256" key="3">
    <source>
        <dbReference type="ARBA" id="ARBA00012111"/>
    </source>
</evidence>
<dbReference type="GO" id="GO:0000118">
    <property type="term" value="C:histone deacetylase complex"/>
    <property type="evidence" value="ECO:0000318"/>
    <property type="project" value="GO_Central"/>
</dbReference>
<dbReference type="KEGG" id="tad:TRIADDRAFT_23354"/>
<reference evidence="11 12" key="1">
    <citation type="journal article" date="2008" name="Nature">
        <title>The Trichoplax genome and the nature of placozoans.</title>
        <authorList>
            <person name="Srivastava M."/>
            <person name="Begovic E."/>
            <person name="Chapman J."/>
            <person name="Putnam N.H."/>
            <person name="Hellsten U."/>
            <person name="Kawashima T."/>
            <person name="Kuo A."/>
            <person name="Mitros T."/>
            <person name="Salamov A."/>
            <person name="Carpenter M.L."/>
            <person name="Signorovitch A.Y."/>
            <person name="Moreno M.A."/>
            <person name="Kamm K."/>
            <person name="Grimwood J."/>
            <person name="Schmutz J."/>
            <person name="Shapiro H."/>
            <person name="Grigoriev I.V."/>
            <person name="Buss L.W."/>
            <person name="Schierwater B."/>
            <person name="Dellaporta S.L."/>
            <person name="Rokhsar D.S."/>
        </authorList>
    </citation>
    <scope>NUCLEOTIDE SEQUENCE [LARGE SCALE GENOMIC DNA]</scope>
    <source>
        <strain evidence="11 12">Grell-BS-1999</strain>
    </source>
</reference>
<evidence type="ECO:0000259" key="10">
    <source>
        <dbReference type="Pfam" id="PF00850"/>
    </source>
</evidence>
<evidence type="ECO:0000256" key="1">
    <source>
        <dbReference type="ARBA" id="ARBA00004123"/>
    </source>
</evidence>
<keyword evidence="6" id="KW-0156">Chromatin regulator</keyword>
<dbReference type="PANTHER" id="PTHR10625">
    <property type="entry name" value="HISTONE DEACETYLASE HDAC1-RELATED"/>
    <property type="match status" value="1"/>
</dbReference>
<dbReference type="CTD" id="6751924"/>
<dbReference type="GO" id="GO:0005737">
    <property type="term" value="C:cytoplasm"/>
    <property type="evidence" value="ECO:0000318"/>
    <property type="project" value="GO_Central"/>
</dbReference>
<dbReference type="InterPro" id="IPR023696">
    <property type="entry name" value="Ureohydrolase_dom_sf"/>
</dbReference>
<dbReference type="OMA" id="NITHYRT"/>
<dbReference type="GO" id="GO:0141221">
    <property type="term" value="F:histone deacetylase activity, hydrolytic mechanism"/>
    <property type="evidence" value="ECO:0007669"/>
    <property type="project" value="UniProtKB-EC"/>
</dbReference>
<dbReference type="InterPro" id="IPR000286">
    <property type="entry name" value="HDACs"/>
</dbReference>
<sequence length="453" mass="50134">MPTSGLSGQQITGIAYDNIMQKHMCKCENPTIHRESGGRLQSIWARLREVGILRYCEKIKTRKATTQELQTVHSEKYVSSYLDKMQVTAKTDHDELEVDVTDVSTNDLNLIRLPCGGLGIDSETVWDPCHTPKAARIAVGCVVDLATKVARGELRNGMAIVRPPGHHAGRDTAMGSCYFNSIAITASILKQKLNLRKVLIFDWDIHHGNGTQNTFYEDPNVLTISIHRYDKGLFFPGTGAITEVGNGSGTGFNVNVAWDSGSDVKMGDPEYLAAFRCVVLPIAKMFSPDIILVSAGFNAVAGQAHENFNYRVSPACFANMTRKLIESINSKIVLALEGGHDLPAICDASESCMRALLLSDPMPAVSSEERNKEPNQAAVKVLEKVIQIQQEHWPQIKRMASYTKYSQNEAERHEKEEVETISALAALSMGVTSEFENVLIHLLHLDFKNYKEN</sequence>
<dbReference type="PhylomeDB" id="B3RQL7"/>
<dbReference type="GO" id="GO:0004407">
    <property type="term" value="F:histone deacetylase activity"/>
    <property type="evidence" value="ECO:0000318"/>
    <property type="project" value="GO_Central"/>
</dbReference>
<keyword evidence="9" id="KW-0539">Nucleus</keyword>
<protein>
    <recommendedName>
        <fullName evidence="3">histone deacetylase</fullName>
        <ecNumber evidence="3">3.5.1.98</ecNumber>
    </recommendedName>
</protein>
<dbReference type="Proteomes" id="UP000009022">
    <property type="component" value="Unassembled WGS sequence"/>
</dbReference>
<dbReference type="GeneID" id="6751924"/>
<feature type="domain" description="Histone deacetylase" evidence="10">
    <location>
        <begin position="33"/>
        <end position="356"/>
    </location>
</feature>
<dbReference type="InterPro" id="IPR037138">
    <property type="entry name" value="His_deacetylse_dom_sf"/>
</dbReference>
<dbReference type="STRING" id="10228.B3RQL7"/>
<dbReference type="eggNOG" id="KOG1343">
    <property type="taxonomic scope" value="Eukaryota"/>
</dbReference>
<dbReference type="AlphaFoldDB" id="B3RQL7"/>
<dbReference type="SUPFAM" id="SSF52768">
    <property type="entry name" value="Arginase/deacetylase"/>
    <property type="match status" value="1"/>
</dbReference>
<keyword evidence="8" id="KW-0804">Transcription</keyword>
<dbReference type="PRINTS" id="PR01270">
    <property type="entry name" value="HDASUPER"/>
</dbReference>
<dbReference type="HOGENOM" id="CLU_007727_8_5_1"/>
<dbReference type="PANTHER" id="PTHR10625:SF5">
    <property type="entry name" value="HISTONE DEACETYLASE"/>
    <property type="match status" value="1"/>
</dbReference>
<proteinExistence type="inferred from homology"/>
<organism evidence="11 12">
    <name type="scientific">Trichoplax adhaerens</name>
    <name type="common">Trichoplax reptans</name>
    <dbReference type="NCBI Taxonomy" id="10228"/>
    <lineage>
        <taxon>Eukaryota</taxon>
        <taxon>Metazoa</taxon>
        <taxon>Placozoa</taxon>
        <taxon>Uniplacotomia</taxon>
        <taxon>Trichoplacea</taxon>
        <taxon>Trichoplacidae</taxon>
        <taxon>Trichoplax</taxon>
    </lineage>
</organism>
<keyword evidence="12" id="KW-1185">Reference proteome</keyword>
<dbReference type="EMBL" id="DS985243">
    <property type="protein sequence ID" value="EDV26715.1"/>
    <property type="molecule type" value="Genomic_DNA"/>
</dbReference>
<evidence type="ECO:0000256" key="4">
    <source>
        <dbReference type="ARBA" id="ARBA00022491"/>
    </source>
</evidence>
<dbReference type="OrthoDB" id="5232919at2759"/>
<dbReference type="CDD" id="cd11681">
    <property type="entry name" value="HDAC_classIIa"/>
    <property type="match status" value="1"/>
</dbReference>
<evidence type="ECO:0000313" key="11">
    <source>
        <dbReference type="EMBL" id="EDV26715.1"/>
    </source>
</evidence>
<dbReference type="RefSeq" id="XP_002110711.1">
    <property type="nucleotide sequence ID" value="XM_002110675.1"/>
</dbReference>
<dbReference type="EC" id="3.5.1.98" evidence="3"/>
<evidence type="ECO:0000313" key="12">
    <source>
        <dbReference type="Proteomes" id="UP000009022"/>
    </source>
</evidence>
<dbReference type="Pfam" id="PF00850">
    <property type="entry name" value="Hist_deacetyl"/>
    <property type="match status" value="1"/>
</dbReference>
<comment type="subcellular location">
    <subcellularLocation>
        <location evidence="1">Nucleus</location>
    </subcellularLocation>
</comment>
<name>B3RQL7_TRIAD</name>
<accession>B3RQL7</accession>
<evidence type="ECO:0000256" key="9">
    <source>
        <dbReference type="ARBA" id="ARBA00023242"/>
    </source>
</evidence>
<keyword evidence="5" id="KW-0378">Hydrolase</keyword>
<evidence type="ECO:0000256" key="7">
    <source>
        <dbReference type="ARBA" id="ARBA00023015"/>
    </source>
</evidence>
<gene>
    <name evidence="11" type="ORF">TRIADDRAFT_23354</name>
</gene>
<evidence type="ECO:0000256" key="6">
    <source>
        <dbReference type="ARBA" id="ARBA00022853"/>
    </source>
</evidence>
<evidence type="ECO:0000256" key="8">
    <source>
        <dbReference type="ARBA" id="ARBA00023163"/>
    </source>
</evidence>
<keyword evidence="7" id="KW-0805">Transcription regulation</keyword>
<dbReference type="InterPro" id="IPR023801">
    <property type="entry name" value="His_deacetylse_dom"/>
</dbReference>
<keyword evidence="4" id="KW-0678">Repressor</keyword>
<dbReference type="GO" id="GO:0040029">
    <property type="term" value="P:epigenetic regulation of gene expression"/>
    <property type="evidence" value="ECO:0000318"/>
    <property type="project" value="GO_Central"/>
</dbReference>
<evidence type="ECO:0000256" key="2">
    <source>
        <dbReference type="ARBA" id="ARBA00007738"/>
    </source>
</evidence>
<dbReference type="Gene3D" id="3.40.800.20">
    <property type="entry name" value="Histone deacetylase domain"/>
    <property type="match status" value="1"/>
</dbReference>